<proteinExistence type="predicted"/>
<gene>
    <name evidence="2" type="ORF">C7Y72_16970</name>
</gene>
<dbReference type="RefSeq" id="WP_107570358.1">
    <property type="nucleotide sequence ID" value="NZ_PYYB01000002.1"/>
</dbReference>
<accession>A0A2T4UFS6</accession>
<organism evidence="2 3">
    <name type="scientific">Paraconexibacter algicola</name>
    <dbReference type="NCBI Taxonomy" id="2133960"/>
    <lineage>
        <taxon>Bacteria</taxon>
        <taxon>Bacillati</taxon>
        <taxon>Actinomycetota</taxon>
        <taxon>Thermoleophilia</taxon>
        <taxon>Solirubrobacterales</taxon>
        <taxon>Paraconexibacteraceae</taxon>
        <taxon>Paraconexibacter</taxon>
    </lineage>
</organism>
<evidence type="ECO:0000313" key="2">
    <source>
        <dbReference type="EMBL" id="PTL56639.1"/>
    </source>
</evidence>
<dbReference type="EMBL" id="PYYB01000002">
    <property type="protein sequence ID" value="PTL56639.1"/>
    <property type="molecule type" value="Genomic_DNA"/>
</dbReference>
<keyword evidence="1" id="KW-1133">Transmembrane helix</keyword>
<keyword evidence="1" id="KW-0812">Transmembrane</keyword>
<keyword evidence="1" id="KW-0472">Membrane</keyword>
<dbReference type="AlphaFoldDB" id="A0A2T4UFS6"/>
<sequence>MLAARDRPVRTGLLAYGTLQLAIGLWQAVDPGSFYTALGPFDGRNDHYVRDVASWTLALGVLCLLAAPRPAWRLPVLALAALQSALHALNHVLDAGDADTHWVGIADAVSLALLTVLLLALVRKETTP</sequence>
<keyword evidence="3" id="KW-1185">Reference proteome</keyword>
<evidence type="ECO:0008006" key="4">
    <source>
        <dbReference type="Google" id="ProtNLM"/>
    </source>
</evidence>
<dbReference type="InterPro" id="IPR025597">
    <property type="entry name" value="DUF4345"/>
</dbReference>
<feature type="transmembrane region" description="Helical" evidence="1">
    <location>
        <begin position="102"/>
        <end position="122"/>
    </location>
</feature>
<reference evidence="2 3" key="1">
    <citation type="submission" date="2018-03" db="EMBL/GenBank/DDBJ databases">
        <title>Aquarubrobacter algicola gen. nov., sp. nov., a novel actinobacterium isolated from shallow eutrophic lake during the end of cyanobacterial harmful algal blooms.</title>
        <authorList>
            <person name="Chun S.J."/>
        </authorList>
    </citation>
    <scope>NUCLEOTIDE SEQUENCE [LARGE SCALE GENOMIC DNA]</scope>
    <source>
        <strain evidence="2 3">Seoho-28</strain>
    </source>
</reference>
<evidence type="ECO:0000313" key="3">
    <source>
        <dbReference type="Proteomes" id="UP000240739"/>
    </source>
</evidence>
<protein>
    <recommendedName>
        <fullName evidence="4">DoxX family protein</fullName>
    </recommendedName>
</protein>
<comment type="caution">
    <text evidence="2">The sequence shown here is derived from an EMBL/GenBank/DDBJ whole genome shotgun (WGS) entry which is preliminary data.</text>
</comment>
<feature type="transmembrane region" description="Helical" evidence="1">
    <location>
        <begin position="12"/>
        <end position="29"/>
    </location>
</feature>
<dbReference type="Pfam" id="PF14248">
    <property type="entry name" value="DUF4345"/>
    <property type="match status" value="1"/>
</dbReference>
<dbReference type="OrthoDB" id="3831267at2"/>
<dbReference type="Proteomes" id="UP000240739">
    <property type="component" value="Unassembled WGS sequence"/>
</dbReference>
<evidence type="ECO:0000256" key="1">
    <source>
        <dbReference type="SAM" id="Phobius"/>
    </source>
</evidence>
<name>A0A2T4UFS6_9ACTN</name>